<dbReference type="Proteomes" id="UP000636960">
    <property type="component" value="Unassembled WGS sequence"/>
</dbReference>
<dbReference type="EMBL" id="BOMV01000026">
    <property type="protein sequence ID" value="GIE95232.1"/>
    <property type="molecule type" value="Genomic_DNA"/>
</dbReference>
<evidence type="ECO:0000256" key="2">
    <source>
        <dbReference type="ARBA" id="ARBA00022723"/>
    </source>
</evidence>
<dbReference type="Gene3D" id="3.40.50.10310">
    <property type="entry name" value="Creatininase"/>
    <property type="match status" value="1"/>
</dbReference>
<evidence type="ECO:0008006" key="8">
    <source>
        <dbReference type="Google" id="ProtNLM"/>
    </source>
</evidence>
<organism evidence="6 7">
    <name type="scientific">Paractinoplanes rishiriensis</name>
    <dbReference type="NCBI Taxonomy" id="1050105"/>
    <lineage>
        <taxon>Bacteria</taxon>
        <taxon>Bacillati</taxon>
        <taxon>Actinomycetota</taxon>
        <taxon>Actinomycetes</taxon>
        <taxon>Micromonosporales</taxon>
        <taxon>Micromonosporaceae</taxon>
        <taxon>Paractinoplanes</taxon>
    </lineage>
</organism>
<reference evidence="6" key="1">
    <citation type="submission" date="2021-01" db="EMBL/GenBank/DDBJ databases">
        <title>Whole genome shotgun sequence of Actinoplanes rishiriensis NBRC 108556.</title>
        <authorList>
            <person name="Komaki H."/>
            <person name="Tamura T."/>
        </authorList>
    </citation>
    <scope>NUCLEOTIDE SEQUENCE</scope>
    <source>
        <strain evidence="6">NBRC 108556</strain>
    </source>
</reference>
<evidence type="ECO:0000313" key="7">
    <source>
        <dbReference type="Proteomes" id="UP000636960"/>
    </source>
</evidence>
<evidence type="ECO:0000256" key="4">
    <source>
        <dbReference type="ARBA" id="ARBA00022833"/>
    </source>
</evidence>
<comment type="caution">
    <text evidence="6">The sequence shown here is derived from an EMBL/GenBank/DDBJ whole genome shotgun (WGS) entry which is preliminary data.</text>
</comment>
<keyword evidence="2" id="KW-0479">Metal-binding</keyword>
<evidence type="ECO:0000256" key="5">
    <source>
        <dbReference type="ARBA" id="ARBA00024029"/>
    </source>
</evidence>
<dbReference type="GO" id="GO:0009231">
    <property type="term" value="P:riboflavin biosynthetic process"/>
    <property type="evidence" value="ECO:0007669"/>
    <property type="project" value="TreeGrafter"/>
</dbReference>
<dbReference type="AlphaFoldDB" id="A0A919JXR3"/>
<accession>A0A919JXR3</accession>
<sequence length="253" mass="27766">MTAPQRDAAPTDFAELNWLAVAERVRADTRVLIPMGATEEHGYLSLASDSIYADYVTRQACARVGVLRTPVVPFGPSAFAINFPGTLSMRTSTMCAIVEDIIDCLYRQGFRRLVFATGHGGNEVITGVLSEAQIDRDGLSVYYYNCWDGMRDESRRISEERGLGVCDHAAWYEVQADTRVAPIPAGASQPVPADPDFPMFPLNPRTARRQIPDGVVAGAYDIADDAETARLREACVDHLTDFLQRLPAAAPER</sequence>
<dbReference type="InterPro" id="IPR024087">
    <property type="entry name" value="Creatininase-like_sf"/>
</dbReference>
<keyword evidence="7" id="KW-1185">Reference proteome</keyword>
<dbReference type="Pfam" id="PF02633">
    <property type="entry name" value="Creatininase"/>
    <property type="match status" value="1"/>
</dbReference>
<protein>
    <recommendedName>
        <fullName evidence="8">Creatininase</fullName>
    </recommendedName>
</protein>
<dbReference type="GO" id="GO:0046872">
    <property type="term" value="F:metal ion binding"/>
    <property type="evidence" value="ECO:0007669"/>
    <property type="project" value="UniProtKB-KW"/>
</dbReference>
<evidence type="ECO:0000256" key="1">
    <source>
        <dbReference type="ARBA" id="ARBA00001947"/>
    </source>
</evidence>
<keyword evidence="4" id="KW-0862">Zinc</keyword>
<proteinExistence type="inferred from homology"/>
<name>A0A919JXR3_9ACTN</name>
<dbReference type="InterPro" id="IPR003785">
    <property type="entry name" value="Creatininase/forma_Hydrolase"/>
</dbReference>
<dbReference type="PANTHER" id="PTHR35005:SF1">
    <property type="entry name" value="2-AMINO-5-FORMYLAMINO-6-RIBOSYLAMINOPYRIMIDIN-4(3H)-ONE 5'-MONOPHOSPHATE DEFORMYLASE"/>
    <property type="match status" value="1"/>
</dbReference>
<keyword evidence="3" id="KW-0378">Hydrolase</keyword>
<gene>
    <name evidence="6" type="ORF">Ari01nite_26970</name>
</gene>
<dbReference type="SUPFAM" id="SSF102215">
    <property type="entry name" value="Creatininase"/>
    <property type="match status" value="1"/>
</dbReference>
<evidence type="ECO:0000256" key="3">
    <source>
        <dbReference type="ARBA" id="ARBA00022801"/>
    </source>
</evidence>
<comment type="similarity">
    <text evidence="5">Belongs to the creatininase superfamily.</text>
</comment>
<dbReference type="RefSeq" id="WP_203781533.1">
    <property type="nucleotide sequence ID" value="NZ_BOMV01000026.1"/>
</dbReference>
<evidence type="ECO:0000313" key="6">
    <source>
        <dbReference type="EMBL" id="GIE95232.1"/>
    </source>
</evidence>
<dbReference type="PANTHER" id="PTHR35005">
    <property type="entry name" value="3-DEHYDRO-SCYLLO-INOSOSE HYDROLASE"/>
    <property type="match status" value="1"/>
</dbReference>
<comment type="cofactor">
    <cofactor evidence="1">
        <name>Zn(2+)</name>
        <dbReference type="ChEBI" id="CHEBI:29105"/>
    </cofactor>
</comment>
<dbReference type="GO" id="GO:0016811">
    <property type="term" value="F:hydrolase activity, acting on carbon-nitrogen (but not peptide) bonds, in linear amides"/>
    <property type="evidence" value="ECO:0007669"/>
    <property type="project" value="TreeGrafter"/>
</dbReference>